<keyword evidence="14" id="KW-1185">Reference proteome</keyword>
<protein>
    <submittedName>
        <fullName evidence="13">Torsin-1A-interacting protein 2-like isoform X1</fullName>
    </submittedName>
</protein>
<dbReference type="Pfam" id="PF05609">
    <property type="entry name" value="LAP1_C"/>
    <property type="match status" value="1"/>
</dbReference>
<evidence type="ECO:0000256" key="2">
    <source>
        <dbReference type="ARBA" id="ARBA00007860"/>
    </source>
</evidence>
<dbReference type="GO" id="GO:0005635">
    <property type="term" value="C:nuclear envelope"/>
    <property type="evidence" value="ECO:0007669"/>
    <property type="project" value="UniProtKB-SubCell"/>
</dbReference>
<reference evidence="13 14" key="1">
    <citation type="submission" date="2024-01" db="EMBL/GenBank/DDBJ databases">
        <authorList>
            <person name="Alioto T."/>
            <person name="Alioto T."/>
            <person name="Gomez Garrido J."/>
        </authorList>
    </citation>
    <scope>NUCLEOTIDE SEQUENCE [LARGE SCALE GENOMIC DNA]</scope>
</reference>
<keyword evidence="7" id="KW-0325">Glycoprotein</keyword>
<dbReference type="InterPro" id="IPR046753">
    <property type="entry name" value="TOIP1/2_C"/>
</dbReference>
<gene>
    <name evidence="13" type="ORF">FSCOSCO3_A037576</name>
</gene>
<comment type="caution">
    <text evidence="13">The sequence shown here is derived from an EMBL/GenBank/DDBJ whole genome shotgun (WGS) entry which is preliminary data.</text>
</comment>
<keyword evidence="3" id="KW-0597">Phosphoprotein</keyword>
<sequence>MDSNVSEEKSTRVLRRSTRQLTGKALSVEPTPRGPLQRTKRRLEKQVHVNGSRNVDNGSDDKESNSKKSRQETGGGGDGDGDLDDGEMDVQESDDDLEKNDQLEMDVEHHQPKIYQAGALGDVNFHPCVVLGERCPPPRTENEFSDRMKTLNCPPYREQRELKDQIKMSGHEKTGKQTIKPQNKYDVSIPKITSMDEYKRKMEAKANDTRFNCYKKSSSSPQPKLSNSYPASEKSRLTQRVNNIPTQEKMTHQKNQEGKKKTAAIKKSSGHSFLGFMQTLCYFLFLVLVGTALLGAVVLIMPKISTVLQRTGDGEGHPLRSVKPETFEDQLSHLETQFLSQRLELWKRSRIHLGKHLSTAQPTEPVSMILTAGRKAEKTLQCLAQGLASAFSSALNASVLHIDGASKASQDSDEVKLDIDKQLQAAFEGDKPVAIIHRLEELPPGCTLIFYRYCDHENAAYKRVFLLFTVLLPEDEVRGDQSLKSVEEMVQDYVKGRLVGSSDQTGFNAMDIDKFGGLWSRISHLILPVVSETEMEQKGCS</sequence>
<comment type="similarity">
    <text evidence="2">Belongs to the TOR1AIP family.</text>
</comment>
<keyword evidence="4 11" id="KW-0812">Transmembrane</keyword>
<evidence type="ECO:0000256" key="5">
    <source>
        <dbReference type="ARBA" id="ARBA00022989"/>
    </source>
</evidence>
<comment type="subcellular location">
    <subcellularLocation>
        <location evidence="9">Endomembrane system</location>
        <topology evidence="9">Single-pass membrane protein</topology>
    </subcellularLocation>
    <subcellularLocation>
        <location evidence="1">Nucleus envelope</location>
    </subcellularLocation>
</comment>
<dbReference type="GO" id="GO:0016020">
    <property type="term" value="C:membrane"/>
    <property type="evidence" value="ECO:0007669"/>
    <property type="project" value="TreeGrafter"/>
</dbReference>
<dbReference type="PANTHER" id="PTHR18843:SF7">
    <property type="entry name" value="LAMINA-ASSOCIATED POLYPEPTIDE 1B ISOFORM 1-RELATED"/>
    <property type="match status" value="1"/>
</dbReference>
<dbReference type="InterPro" id="IPR038599">
    <property type="entry name" value="LAP1C-like_C_sf"/>
</dbReference>
<evidence type="ECO:0000256" key="6">
    <source>
        <dbReference type="ARBA" id="ARBA00023136"/>
    </source>
</evidence>
<feature type="region of interest" description="Disordered" evidence="10">
    <location>
        <begin position="1"/>
        <end position="98"/>
    </location>
</feature>
<dbReference type="GO" id="GO:0061024">
    <property type="term" value="P:membrane organization"/>
    <property type="evidence" value="ECO:0007669"/>
    <property type="project" value="TreeGrafter"/>
</dbReference>
<feature type="transmembrane region" description="Helical" evidence="11">
    <location>
        <begin position="282"/>
        <end position="301"/>
    </location>
</feature>
<evidence type="ECO:0000259" key="12">
    <source>
        <dbReference type="Pfam" id="PF05609"/>
    </source>
</evidence>
<feature type="region of interest" description="Disordered" evidence="10">
    <location>
        <begin position="209"/>
        <end position="237"/>
    </location>
</feature>
<evidence type="ECO:0000256" key="7">
    <source>
        <dbReference type="ARBA" id="ARBA00023180"/>
    </source>
</evidence>
<feature type="compositionally biased region" description="Acidic residues" evidence="10">
    <location>
        <begin position="79"/>
        <end position="98"/>
    </location>
</feature>
<keyword evidence="5 11" id="KW-1133">Transmembrane helix</keyword>
<evidence type="ECO:0000256" key="1">
    <source>
        <dbReference type="ARBA" id="ARBA00004259"/>
    </source>
</evidence>
<dbReference type="InterPro" id="IPR008662">
    <property type="entry name" value="TOIP1/2"/>
</dbReference>
<feature type="compositionally biased region" description="Basic and acidic residues" evidence="10">
    <location>
        <begin position="1"/>
        <end position="11"/>
    </location>
</feature>
<evidence type="ECO:0000313" key="13">
    <source>
        <dbReference type="EMBL" id="CAK6955376.1"/>
    </source>
</evidence>
<name>A0AAV1N7P9_SCOSC</name>
<evidence type="ECO:0000256" key="11">
    <source>
        <dbReference type="SAM" id="Phobius"/>
    </source>
</evidence>
<keyword evidence="8" id="KW-0539">Nucleus</keyword>
<dbReference type="PANTHER" id="PTHR18843">
    <property type="entry name" value="TORSIN-1A-INTERACTING PROTEIN"/>
    <property type="match status" value="1"/>
</dbReference>
<dbReference type="AlphaFoldDB" id="A0AAV1N7P9"/>
<feature type="domain" description="Torsin-1A-interacting protein 1/2 AAA+ activator" evidence="12">
    <location>
        <begin position="325"/>
        <end position="540"/>
    </location>
</feature>
<feature type="compositionally biased region" description="Basic and acidic residues" evidence="10">
    <location>
        <begin position="59"/>
        <end position="71"/>
    </location>
</feature>
<dbReference type="GO" id="GO:0001671">
    <property type="term" value="F:ATPase activator activity"/>
    <property type="evidence" value="ECO:0007669"/>
    <property type="project" value="InterPro"/>
</dbReference>
<evidence type="ECO:0000256" key="10">
    <source>
        <dbReference type="SAM" id="MobiDB-lite"/>
    </source>
</evidence>
<dbReference type="EMBL" id="CAWUFR010000021">
    <property type="protein sequence ID" value="CAK6955376.1"/>
    <property type="molecule type" value="Genomic_DNA"/>
</dbReference>
<feature type="compositionally biased region" description="Low complexity" evidence="10">
    <location>
        <begin position="215"/>
        <end position="228"/>
    </location>
</feature>
<dbReference type="Gene3D" id="3.40.50.12190">
    <property type="match status" value="1"/>
</dbReference>
<accession>A0AAV1N7P9</accession>
<evidence type="ECO:0000256" key="4">
    <source>
        <dbReference type="ARBA" id="ARBA00022692"/>
    </source>
</evidence>
<proteinExistence type="inferred from homology"/>
<evidence type="ECO:0000313" key="14">
    <source>
        <dbReference type="Proteomes" id="UP001314229"/>
    </source>
</evidence>
<evidence type="ECO:0000256" key="9">
    <source>
        <dbReference type="ARBA" id="ARBA00037847"/>
    </source>
</evidence>
<evidence type="ECO:0000256" key="3">
    <source>
        <dbReference type="ARBA" id="ARBA00022553"/>
    </source>
</evidence>
<keyword evidence="6 11" id="KW-0472">Membrane</keyword>
<dbReference type="Proteomes" id="UP001314229">
    <property type="component" value="Unassembled WGS sequence"/>
</dbReference>
<organism evidence="13 14">
    <name type="scientific">Scomber scombrus</name>
    <name type="common">Atlantic mackerel</name>
    <name type="synonym">Scomber vernalis</name>
    <dbReference type="NCBI Taxonomy" id="13677"/>
    <lineage>
        <taxon>Eukaryota</taxon>
        <taxon>Metazoa</taxon>
        <taxon>Chordata</taxon>
        <taxon>Craniata</taxon>
        <taxon>Vertebrata</taxon>
        <taxon>Euteleostomi</taxon>
        <taxon>Actinopterygii</taxon>
        <taxon>Neopterygii</taxon>
        <taxon>Teleostei</taxon>
        <taxon>Neoteleostei</taxon>
        <taxon>Acanthomorphata</taxon>
        <taxon>Pelagiaria</taxon>
        <taxon>Scombriformes</taxon>
        <taxon>Scombridae</taxon>
        <taxon>Scomber</taxon>
    </lineage>
</organism>
<evidence type="ECO:0000256" key="8">
    <source>
        <dbReference type="ARBA" id="ARBA00023242"/>
    </source>
</evidence>